<dbReference type="Pfam" id="PF00487">
    <property type="entry name" value="FA_desaturase"/>
    <property type="match status" value="1"/>
</dbReference>
<dbReference type="InterPro" id="IPR005804">
    <property type="entry name" value="FA_desaturase_dom"/>
</dbReference>
<feature type="transmembrane region" description="Helical" evidence="1">
    <location>
        <begin position="203"/>
        <end position="224"/>
    </location>
</feature>
<feature type="domain" description="Sphingolipid delta4-desaturase N-terminal" evidence="2">
    <location>
        <begin position="107"/>
        <end position="145"/>
    </location>
</feature>
<feature type="transmembrane region" description="Helical" evidence="1">
    <location>
        <begin position="168"/>
        <end position="191"/>
    </location>
</feature>
<feature type="transmembrane region" description="Helical" evidence="1">
    <location>
        <begin position="299"/>
        <end position="318"/>
    </location>
</feature>
<accession>W7TVD5</accession>
<organism evidence="3 4">
    <name type="scientific">Nannochloropsis gaditana</name>
    <dbReference type="NCBI Taxonomy" id="72520"/>
    <lineage>
        <taxon>Eukaryota</taxon>
        <taxon>Sar</taxon>
        <taxon>Stramenopiles</taxon>
        <taxon>Ochrophyta</taxon>
        <taxon>Eustigmatophyceae</taxon>
        <taxon>Eustigmatales</taxon>
        <taxon>Monodopsidaceae</taxon>
        <taxon>Nannochloropsis</taxon>
    </lineage>
</organism>
<dbReference type="Proteomes" id="UP000019335">
    <property type="component" value="Chromosome 1"/>
</dbReference>
<dbReference type="PANTHER" id="PTHR12879:SF8">
    <property type="entry name" value="SPHINGOLIPID DELTA(4)-DESATURASE DES1"/>
    <property type="match status" value="1"/>
</dbReference>
<keyword evidence="1" id="KW-0472">Membrane</keyword>
<reference evidence="3 4" key="1">
    <citation type="journal article" date="2014" name="Mol. Plant">
        <title>Chromosome Scale Genome Assembly and Transcriptome Profiling of Nannochloropsis gaditana in Nitrogen Depletion.</title>
        <authorList>
            <person name="Corteggiani Carpinelli E."/>
            <person name="Telatin A."/>
            <person name="Vitulo N."/>
            <person name="Forcato C."/>
            <person name="D'Angelo M."/>
            <person name="Schiavon R."/>
            <person name="Vezzi A."/>
            <person name="Giacometti G.M."/>
            <person name="Morosinotto T."/>
            <person name="Valle G."/>
        </authorList>
    </citation>
    <scope>NUCLEOTIDE SEQUENCE [LARGE SCALE GENOMIC DNA]</scope>
    <source>
        <strain evidence="3 4">B-31</strain>
    </source>
</reference>
<evidence type="ECO:0000256" key="1">
    <source>
        <dbReference type="SAM" id="Phobius"/>
    </source>
</evidence>
<dbReference type="GO" id="GO:0016020">
    <property type="term" value="C:membrane"/>
    <property type="evidence" value="ECO:0007669"/>
    <property type="project" value="GOC"/>
</dbReference>
<keyword evidence="1" id="KW-1133">Transmembrane helix</keyword>
<evidence type="ECO:0000313" key="3">
    <source>
        <dbReference type="EMBL" id="EWM30097.1"/>
    </source>
</evidence>
<dbReference type="PANTHER" id="PTHR12879">
    <property type="entry name" value="SPHINGOLIPID DELTA 4 DESATURASE/C-4 HYDROXYLASE PROTEIN DES2"/>
    <property type="match status" value="1"/>
</dbReference>
<evidence type="ECO:0000259" key="2">
    <source>
        <dbReference type="SMART" id="SM01269"/>
    </source>
</evidence>
<dbReference type="GO" id="GO:0046513">
    <property type="term" value="P:ceramide biosynthetic process"/>
    <property type="evidence" value="ECO:0007669"/>
    <property type="project" value="TreeGrafter"/>
</dbReference>
<name>W7TVD5_9STRA</name>
<dbReference type="Pfam" id="PF08557">
    <property type="entry name" value="Lipid_DES"/>
    <property type="match status" value="1"/>
</dbReference>
<dbReference type="EMBL" id="AZIL01000055">
    <property type="protein sequence ID" value="EWM30097.1"/>
    <property type="molecule type" value="Genomic_DNA"/>
</dbReference>
<dbReference type="GO" id="GO:0042284">
    <property type="term" value="F:sphingolipid delta-4 desaturase activity"/>
    <property type="evidence" value="ECO:0007669"/>
    <property type="project" value="TreeGrafter"/>
</dbReference>
<keyword evidence="4" id="KW-1185">Reference proteome</keyword>
<sequence>MDIGSLCLCDGLGGPWRSLSLLRPPLPILPPRTQAFLLPSHWSHAPNPRHHPRLRFPFSHVTTAQVLFPGIMCPGPQDGKGTGLVENPLVAAAAGLYAETEQPDKDEGVWDFFRSYTDEPHKSRREAILKAHPEIRKLFGHCPWTKYKAAAIISTQVMAAVVLRHAPFPLLLFLTYTLSGSCNHFLTLIMHEVAHNLAFKRLFANRVFSIIVNLPLGIPAAISFKRYHMEHHKYQGDETVDVDLPTDVEGKLFRGGPLKLLFVFLMPAFYSLRPLFVRPKKPSNWELVNVLAQLTFDALIFYILGWKSLFYLVVGTLLGNNHFDPFLVPFQTDLVFLPPSCSRPDLRSLFPVPDDTDMAVAFLRA</sequence>
<dbReference type="InterPro" id="IPR013866">
    <property type="entry name" value="Sphingolipid_d4-desaturase_N"/>
</dbReference>
<proteinExistence type="predicted"/>
<dbReference type="OrthoDB" id="200948at2759"/>
<evidence type="ECO:0000313" key="4">
    <source>
        <dbReference type="Proteomes" id="UP000019335"/>
    </source>
</evidence>
<gene>
    <name evidence="3" type="ORF">Naga_100193g7</name>
</gene>
<dbReference type="AlphaFoldDB" id="W7TVD5"/>
<comment type="caution">
    <text evidence="3">The sequence shown here is derived from an EMBL/GenBank/DDBJ whole genome shotgun (WGS) entry which is preliminary data.</text>
</comment>
<keyword evidence="1" id="KW-0812">Transmembrane</keyword>
<protein>
    <submittedName>
        <fullName evidence="3">Sphingolipid delta 4 desaturase c-4 hydroxylase protein des2</fullName>
    </submittedName>
</protein>
<feature type="transmembrane region" description="Helical" evidence="1">
    <location>
        <begin position="260"/>
        <end position="279"/>
    </location>
</feature>
<dbReference type="SMART" id="SM01269">
    <property type="entry name" value="Lipid_DES"/>
    <property type="match status" value="1"/>
</dbReference>